<dbReference type="PANTHER" id="PTHR11360">
    <property type="entry name" value="MONOCARBOXYLATE TRANSPORTER"/>
    <property type="match status" value="1"/>
</dbReference>
<comment type="subcellular location">
    <subcellularLocation>
        <location evidence="1">Membrane</location>
        <topology evidence="1">Multi-pass membrane protein</topology>
    </subcellularLocation>
</comment>
<dbReference type="InterPro" id="IPR050327">
    <property type="entry name" value="Proton-linked_MCT"/>
</dbReference>
<dbReference type="InterPro" id="IPR036259">
    <property type="entry name" value="MFS_trans_sf"/>
</dbReference>
<dbReference type="EMBL" id="KE504144">
    <property type="protein sequence ID" value="EPT01090.1"/>
    <property type="molecule type" value="Genomic_DNA"/>
</dbReference>
<gene>
    <name evidence="5" type="ORF">FOMPIDRAFT_1145477</name>
</gene>
<dbReference type="OrthoDB" id="2213137at2759"/>
<organism evidence="5 6">
    <name type="scientific">Fomitopsis schrenkii</name>
    <name type="common">Brown rot fungus</name>
    <dbReference type="NCBI Taxonomy" id="2126942"/>
    <lineage>
        <taxon>Eukaryota</taxon>
        <taxon>Fungi</taxon>
        <taxon>Dikarya</taxon>
        <taxon>Basidiomycota</taxon>
        <taxon>Agaricomycotina</taxon>
        <taxon>Agaricomycetes</taxon>
        <taxon>Polyporales</taxon>
        <taxon>Fomitopsis</taxon>
    </lineage>
</organism>
<accession>S8FS95</accession>
<dbReference type="Pfam" id="PF07690">
    <property type="entry name" value="MFS_1"/>
    <property type="match status" value="1"/>
</dbReference>
<feature type="transmembrane region" description="Helical" evidence="3">
    <location>
        <begin position="324"/>
        <end position="348"/>
    </location>
</feature>
<evidence type="ECO:0000313" key="6">
    <source>
        <dbReference type="Proteomes" id="UP000015241"/>
    </source>
</evidence>
<feature type="transmembrane region" description="Helical" evidence="3">
    <location>
        <begin position="119"/>
        <end position="138"/>
    </location>
</feature>
<dbReference type="PROSITE" id="PS50850">
    <property type="entry name" value="MFS"/>
    <property type="match status" value="1"/>
</dbReference>
<proteinExistence type="inferred from homology"/>
<comment type="similarity">
    <text evidence="2">Belongs to the major facilitator superfamily. Monocarboxylate porter (TC 2.A.1.13) family.</text>
</comment>
<dbReference type="InterPro" id="IPR011701">
    <property type="entry name" value="MFS"/>
</dbReference>
<keyword evidence="3" id="KW-0472">Membrane</keyword>
<feature type="transmembrane region" description="Helical" evidence="3">
    <location>
        <begin position="286"/>
        <end position="304"/>
    </location>
</feature>
<dbReference type="GO" id="GO:0016020">
    <property type="term" value="C:membrane"/>
    <property type="evidence" value="ECO:0007669"/>
    <property type="project" value="UniProtKB-SubCell"/>
</dbReference>
<feature type="transmembrane region" description="Helical" evidence="3">
    <location>
        <begin position="62"/>
        <end position="80"/>
    </location>
</feature>
<name>S8FS95_FOMSC</name>
<evidence type="ECO:0000256" key="2">
    <source>
        <dbReference type="ARBA" id="ARBA00006727"/>
    </source>
</evidence>
<dbReference type="PANTHER" id="PTHR11360:SF287">
    <property type="entry name" value="MFS MONOCARBOXYLATE TRANSPORTER"/>
    <property type="match status" value="1"/>
</dbReference>
<dbReference type="SUPFAM" id="SSF103473">
    <property type="entry name" value="MFS general substrate transporter"/>
    <property type="match status" value="1"/>
</dbReference>
<dbReference type="InParanoid" id="S8FS95"/>
<evidence type="ECO:0000256" key="3">
    <source>
        <dbReference type="SAM" id="Phobius"/>
    </source>
</evidence>
<feature type="transmembrane region" description="Helical" evidence="3">
    <location>
        <begin position="234"/>
        <end position="255"/>
    </location>
</feature>
<dbReference type="Gene3D" id="1.20.1250.20">
    <property type="entry name" value="MFS general substrate transporter like domains"/>
    <property type="match status" value="2"/>
</dbReference>
<feature type="transmembrane region" description="Helical" evidence="3">
    <location>
        <begin position="261"/>
        <end position="279"/>
    </location>
</feature>
<feature type="transmembrane region" description="Helical" evidence="3">
    <location>
        <begin position="369"/>
        <end position="390"/>
    </location>
</feature>
<evidence type="ECO:0000313" key="5">
    <source>
        <dbReference type="EMBL" id="EPT01090.1"/>
    </source>
</evidence>
<keyword evidence="3" id="KW-1133">Transmembrane helix</keyword>
<dbReference type="HOGENOM" id="CLU_001265_1_2_1"/>
<sequence>MIWGYEFSYGIFQDYYTSHPPFQQSSTVSIAAVGTTSIAIQYGETLLLSLLFERYPDFLRPSVWVSLVVATLSLLLASFVSQIRLLIALQGVLFGIAGGFLYFPIIILLPQWFVRRRGLATGIIFAGSGLGGFVFPFLLQTLLERYGFRWTLRIWAVAMFVLVGIAILGLQPRLPVPKYPSGQRPRFIPPQMQFLTTSLFWLLTVCTILHAMSYYSVSLYIATFTKVISSPLSASIVLALFNSSGVVCQIVIGHLCDRFPYTWMMAGCTLVSGLAVFFLWGFAQQLTLVFPFAIIYGGFMGGYNSLGPASANDCAGSRPEQSSIIWACIFFVRGIAVVIGPLVSGLLYSMGSKSAQAASVGYGGHGFKALEVFVGTCTVAASVGSILMAMTKRKFQD</sequence>
<dbReference type="GO" id="GO:0022857">
    <property type="term" value="F:transmembrane transporter activity"/>
    <property type="evidence" value="ECO:0007669"/>
    <property type="project" value="InterPro"/>
</dbReference>
<protein>
    <recommendedName>
        <fullName evidence="4">Major facilitator superfamily (MFS) profile domain-containing protein</fullName>
    </recommendedName>
</protein>
<dbReference type="eggNOG" id="KOG2504">
    <property type="taxonomic scope" value="Eukaryota"/>
</dbReference>
<keyword evidence="6" id="KW-1185">Reference proteome</keyword>
<feature type="domain" description="Major facilitator superfamily (MFS) profile" evidence="4">
    <location>
        <begin position="1"/>
        <end position="392"/>
    </location>
</feature>
<feature type="transmembrane region" description="Helical" evidence="3">
    <location>
        <begin position="150"/>
        <end position="170"/>
    </location>
</feature>
<feature type="transmembrane region" description="Helical" evidence="3">
    <location>
        <begin position="199"/>
        <end position="222"/>
    </location>
</feature>
<dbReference type="Proteomes" id="UP000015241">
    <property type="component" value="Unassembled WGS sequence"/>
</dbReference>
<reference evidence="5 6" key="1">
    <citation type="journal article" date="2012" name="Science">
        <title>The Paleozoic origin of enzymatic lignin decomposition reconstructed from 31 fungal genomes.</title>
        <authorList>
            <person name="Floudas D."/>
            <person name="Binder M."/>
            <person name="Riley R."/>
            <person name="Barry K."/>
            <person name="Blanchette R.A."/>
            <person name="Henrissat B."/>
            <person name="Martinez A.T."/>
            <person name="Otillar R."/>
            <person name="Spatafora J.W."/>
            <person name="Yadav J.S."/>
            <person name="Aerts A."/>
            <person name="Benoit I."/>
            <person name="Boyd A."/>
            <person name="Carlson A."/>
            <person name="Copeland A."/>
            <person name="Coutinho P.M."/>
            <person name="de Vries R.P."/>
            <person name="Ferreira P."/>
            <person name="Findley K."/>
            <person name="Foster B."/>
            <person name="Gaskell J."/>
            <person name="Glotzer D."/>
            <person name="Gorecki P."/>
            <person name="Heitman J."/>
            <person name="Hesse C."/>
            <person name="Hori C."/>
            <person name="Igarashi K."/>
            <person name="Jurgens J.A."/>
            <person name="Kallen N."/>
            <person name="Kersten P."/>
            <person name="Kohler A."/>
            <person name="Kuees U."/>
            <person name="Kumar T.K.A."/>
            <person name="Kuo A."/>
            <person name="LaButti K."/>
            <person name="Larrondo L.F."/>
            <person name="Lindquist E."/>
            <person name="Ling A."/>
            <person name="Lombard V."/>
            <person name="Lucas S."/>
            <person name="Lundell T."/>
            <person name="Martin R."/>
            <person name="McLaughlin D.J."/>
            <person name="Morgenstern I."/>
            <person name="Morin E."/>
            <person name="Murat C."/>
            <person name="Nagy L.G."/>
            <person name="Nolan M."/>
            <person name="Ohm R.A."/>
            <person name="Patyshakuliyeva A."/>
            <person name="Rokas A."/>
            <person name="Ruiz-Duenas F.J."/>
            <person name="Sabat G."/>
            <person name="Salamov A."/>
            <person name="Samejima M."/>
            <person name="Schmutz J."/>
            <person name="Slot J.C."/>
            <person name="St John F."/>
            <person name="Stenlid J."/>
            <person name="Sun H."/>
            <person name="Sun S."/>
            <person name="Syed K."/>
            <person name="Tsang A."/>
            <person name="Wiebenga A."/>
            <person name="Young D."/>
            <person name="Pisabarro A."/>
            <person name="Eastwood D.C."/>
            <person name="Martin F."/>
            <person name="Cullen D."/>
            <person name="Grigoriev I.V."/>
            <person name="Hibbett D.S."/>
        </authorList>
    </citation>
    <scope>NUCLEOTIDE SEQUENCE</scope>
    <source>
        <strain evidence="6">FP-58527</strain>
    </source>
</reference>
<keyword evidence="3" id="KW-0812">Transmembrane</keyword>
<evidence type="ECO:0000259" key="4">
    <source>
        <dbReference type="PROSITE" id="PS50850"/>
    </source>
</evidence>
<feature type="transmembrane region" description="Helical" evidence="3">
    <location>
        <begin position="92"/>
        <end position="113"/>
    </location>
</feature>
<dbReference type="AlphaFoldDB" id="S8FS95"/>
<dbReference type="InterPro" id="IPR020846">
    <property type="entry name" value="MFS_dom"/>
</dbReference>
<evidence type="ECO:0000256" key="1">
    <source>
        <dbReference type="ARBA" id="ARBA00004141"/>
    </source>
</evidence>